<sequence length="115" mass="12345">MARGRRISFHAAREVVAMSTPPKAGDTDTLPPMSTQSAFTDTQLRPICRIAVRAAADAVVWLGKVFLFFATVAFVSVAVALLATTAVGGGALIISAMFYLRYVPIRPTPMLSHHQ</sequence>
<keyword evidence="1" id="KW-0472">Membrane</keyword>
<evidence type="ECO:0000313" key="2">
    <source>
        <dbReference type="EMBL" id="MFD1643319.1"/>
    </source>
</evidence>
<keyword evidence="1" id="KW-0812">Transmembrane</keyword>
<keyword evidence="3" id="KW-1185">Reference proteome</keyword>
<reference evidence="2 3" key="1">
    <citation type="journal article" date="2019" name="Int. J. Syst. Evol. Microbiol.">
        <title>The Global Catalogue of Microorganisms (GCM) 10K type strain sequencing project: providing services to taxonomists for standard genome sequencing and annotation.</title>
        <authorList>
            <consortium name="The Broad Institute Genomics Platform"/>
            <consortium name="The Broad Institute Genome Sequencing Center for Infectious Disease"/>
            <person name="Wu L."/>
            <person name="Ma J."/>
        </authorList>
    </citation>
    <scope>NUCLEOTIDE SEQUENCE [LARGE SCALE GENOMIC DNA]</scope>
    <source>
        <strain evidence="2 3">CGMCC 1.10593</strain>
    </source>
</reference>
<dbReference type="RefSeq" id="WP_256396965.1">
    <property type="nucleotide sequence ID" value="NZ_JANHDJ010000006.1"/>
</dbReference>
<keyword evidence="1" id="KW-1133">Transmembrane helix</keyword>
<accession>A0ABD6DDP1</accession>
<feature type="transmembrane region" description="Helical" evidence="1">
    <location>
        <begin position="54"/>
        <end position="75"/>
    </location>
</feature>
<gene>
    <name evidence="2" type="ORF">ACFSBW_15710</name>
</gene>
<organism evidence="2 3">
    <name type="scientific">Halohasta litorea</name>
    <dbReference type="NCBI Taxonomy" id="869891"/>
    <lineage>
        <taxon>Archaea</taxon>
        <taxon>Methanobacteriati</taxon>
        <taxon>Methanobacteriota</taxon>
        <taxon>Stenosarchaea group</taxon>
        <taxon>Halobacteria</taxon>
        <taxon>Halobacteriales</taxon>
        <taxon>Haloferacaceae</taxon>
        <taxon>Halohasta</taxon>
    </lineage>
</organism>
<proteinExistence type="predicted"/>
<protein>
    <submittedName>
        <fullName evidence="2">Uncharacterized protein</fullName>
    </submittedName>
</protein>
<evidence type="ECO:0000313" key="3">
    <source>
        <dbReference type="Proteomes" id="UP001597052"/>
    </source>
</evidence>
<comment type="caution">
    <text evidence="2">The sequence shown here is derived from an EMBL/GenBank/DDBJ whole genome shotgun (WGS) entry which is preliminary data.</text>
</comment>
<feature type="transmembrane region" description="Helical" evidence="1">
    <location>
        <begin position="81"/>
        <end position="100"/>
    </location>
</feature>
<evidence type="ECO:0000256" key="1">
    <source>
        <dbReference type="SAM" id="Phobius"/>
    </source>
</evidence>
<dbReference type="Proteomes" id="UP001597052">
    <property type="component" value="Unassembled WGS sequence"/>
</dbReference>
<dbReference type="AlphaFoldDB" id="A0ABD6DDP1"/>
<name>A0ABD6DDP1_9EURY</name>
<dbReference type="EMBL" id="JBHUDM010000005">
    <property type="protein sequence ID" value="MFD1643319.1"/>
    <property type="molecule type" value="Genomic_DNA"/>
</dbReference>